<keyword evidence="3" id="KW-1185">Reference proteome</keyword>
<reference evidence="2" key="1">
    <citation type="submission" date="2020-10" db="EMBL/GenBank/DDBJ databases">
        <title>Phylogeny of dyella-like bacteria.</title>
        <authorList>
            <person name="Fu J."/>
        </authorList>
    </citation>
    <scope>NUCLEOTIDE SEQUENCE</scope>
    <source>
        <strain evidence="2">DHON07</strain>
    </source>
</reference>
<comment type="caution">
    <text evidence="2">The sequence shown here is derived from an EMBL/GenBank/DDBJ whole genome shotgun (WGS) entry which is preliminary data.</text>
</comment>
<proteinExistence type="predicted"/>
<name>A0ABS2KPE1_9GAMM</name>
<evidence type="ECO:0000313" key="2">
    <source>
        <dbReference type="EMBL" id="MBM7132338.1"/>
    </source>
</evidence>
<dbReference type="EMBL" id="JADIKF010000040">
    <property type="protein sequence ID" value="MBM7132338.1"/>
    <property type="molecule type" value="Genomic_DNA"/>
</dbReference>
<dbReference type="SUPFAM" id="SSF53756">
    <property type="entry name" value="UDP-Glycosyltransferase/glycogen phosphorylase"/>
    <property type="match status" value="1"/>
</dbReference>
<dbReference type="Gene3D" id="3.90.550.10">
    <property type="entry name" value="Spore Coat Polysaccharide Biosynthesis Protein SpsA, Chain A"/>
    <property type="match status" value="1"/>
</dbReference>
<organism evidence="2 3">
    <name type="scientific">Dyella mobilis</name>
    <dbReference type="NCBI Taxonomy" id="1849582"/>
    <lineage>
        <taxon>Bacteria</taxon>
        <taxon>Pseudomonadati</taxon>
        <taxon>Pseudomonadota</taxon>
        <taxon>Gammaproteobacteria</taxon>
        <taxon>Lysobacterales</taxon>
        <taxon>Rhodanobacteraceae</taxon>
        <taxon>Dyella</taxon>
    </lineage>
</organism>
<accession>A0ABS2KPE1</accession>
<dbReference type="SUPFAM" id="SSF53448">
    <property type="entry name" value="Nucleotide-diphospho-sugar transferases"/>
    <property type="match status" value="1"/>
</dbReference>
<dbReference type="RefSeq" id="WP_204633849.1">
    <property type="nucleotide sequence ID" value="NZ_BSOC01000001.1"/>
</dbReference>
<feature type="domain" description="Glycosyltransferase 2-like" evidence="1">
    <location>
        <begin position="73"/>
        <end position="216"/>
    </location>
</feature>
<evidence type="ECO:0000259" key="1">
    <source>
        <dbReference type="Pfam" id="PF00535"/>
    </source>
</evidence>
<evidence type="ECO:0000313" key="3">
    <source>
        <dbReference type="Proteomes" id="UP001430193"/>
    </source>
</evidence>
<dbReference type="CDD" id="cd04186">
    <property type="entry name" value="GT_2_like_c"/>
    <property type="match status" value="1"/>
</dbReference>
<dbReference type="PANTHER" id="PTHR43179">
    <property type="entry name" value="RHAMNOSYLTRANSFERASE WBBL"/>
    <property type="match status" value="1"/>
</dbReference>
<sequence length="702" mass="78368">MSLSTLAWRARRTYYLLQRIRGSLAQRGFQGTLARIRQEFQSTPSEDDTLRLESLETPFAPFTLPVSDTPLVSVVIPVYGKCAWTVACLRSISRHGADTPFEVIVVDDASPDDSASKLMQVGGVRLLQNETNLGFIGSSNAGAAIARAPFLLFLNNDTQVTPGWLDSLLETYQQEPHCGIVGSQLVYPDGRIQEAGALTFANGEAWSVGRYEKRDDPRYLYRRDVDYVSGASLLIEKSLFQELGGFDARYAPAYCEDADLAFAVRAKGRRVIYDPGSVIVHYEGISSGTDVFSGVKQHQLTNLQTFAEKWSDALRQQPQPHTPETKSLHRQDRHILVIDALTPDLARDAGSLQVFSIMRLLREMGWRVTFMADNRTAAPRDIRALGSIGVEVLCNPWSPTLDAWLKRERDGLQAVMLCRHYVADANLPLIKQLAPGAQILFDTEDLHFLRERRAAQHTGNVNLQRQAAASQKREFALMRACDVTFVVSSMEHELLRKELPDVNVMLLPNMHPVHGRKRELEEREGLIFVGGFGHPPNVDAVHWLIEDIYPRVRMKRPDIKLHLIGQIPDAARAELQSEGVTIHGRVEDLEPWMAGSRISLAPLRYGAGVKGKVNSAMSYGLPVVATSIAAEGMWLRDGENAMLADDAQGFADAVLRLYDDSALWYRLSEGGMANIRDHFSFDVARKTLETALGPHRRHRPTN</sequence>
<dbReference type="Pfam" id="PF00535">
    <property type="entry name" value="Glycos_transf_2"/>
    <property type="match status" value="1"/>
</dbReference>
<protein>
    <submittedName>
        <fullName evidence="2">Glycosyltransferase</fullName>
    </submittedName>
</protein>
<dbReference type="CDD" id="cd03801">
    <property type="entry name" value="GT4_PimA-like"/>
    <property type="match status" value="1"/>
</dbReference>
<dbReference type="Pfam" id="PF13692">
    <property type="entry name" value="Glyco_trans_1_4"/>
    <property type="match status" value="1"/>
</dbReference>
<gene>
    <name evidence="2" type="ORF">ISS99_22640</name>
</gene>
<dbReference type="InterPro" id="IPR001173">
    <property type="entry name" value="Glyco_trans_2-like"/>
</dbReference>
<dbReference type="PANTHER" id="PTHR43179:SF7">
    <property type="entry name" value="RHAMNOSYLTRANSFERASE WBBL"/>
    <property type="match status" value="1"/>
</dbReference>
<dbReference type="Proteomes" id="UP001430193">
    <property type="component" value="Unassembled WGS sequence"/>
</dbReference>
<dbReference type="Gene3D" id="3.40.50.2000">
    <property type="entry name" value="Glycogen Phosphorylase B"/>
    <property type="match status" value="1"/>
</dbReference>
<dbReference type="InterPro" id="IPR029044">
    <property type="entry name" value="Nucleotide-diphossugar_trans"/>
</dbReference>